<reference evidence="2 3" key="1">
    <citation type="submission" date="2018-06" db="EMBL/GenBank/DDBJ databases">
        <title>Bacteria isolated from soil of Wuhan.</title>
        <authorList>
            <person name="Wei X."/>
            <person name="Chunhua H."/>
        </authorList>
    </citation>
    <scope>NUCLEOTIDE SEQUENCE [LARGE SCALE GENOMIC DNA]</scope>
    <source>
        <strain evidence="3">xwS2</strain>
    </source>
</reference>
<name>A0A443ZRJ0_9PSED</name>
<dbReference type="EMBL" id="QJRG01000047">
    <property type="protein sequence ID" value="RWU21687.1"/>
    <property type="molecule type" value="Genomic_DNA"/>
</dbReference>
<feature type="transmembrane region" description="Helical" evidence="1">
    <location>
        <begin position="66"/>
        <end position="83"/>
    </location>
</feature>
<evidence type="ECO:0000256" key="1">
    <source>
        <dbReference type="SAM" id="Phobius"/>
    </source>
</evidence>
<feature type="transmembrane region" description="Helical" evidence="1">
    <location>
        <begin position="89"/>
        <end position="106"/>
    </location>
</feature>
<accession>A0A443ZRJ0</accession>
<dbReference type="Pfam" id="PF11804">
    <property type="entry name" value="DUF3325"/>
    <property type="match status" value="1"/>
</dbReference>
<organism evidence="2 3">
    <name type="scientific">Pseudomonas alkylphenolica</name>
    <dbReference type="NCBI Taxonomy" id="237609"/>
    <lineage>
        <taxon>Bacteria</taxon>
        <taxon>Pseudomonadati</taxon>
        <taxon>Pseudomonadota</taxon>
        <taxon>Gammaproteobacteria</taxon>
        <taxon>Pseudomonadales</taxon>
        <taxon>Pseudomonadaceae</taxon>
        <taxon>Pseudomonas</taxon>
    </lineage>
</organism>
<dbReference type="Proteomes" id="UP000288983">
    <property type="component" value="Unassembled WGS sequence"/>
</dbReference>
<evidence type="ECO:0000313" key="2">
    <source>
        <dbReference type="EMBL" id="RWU21687.1"/>
    </source>
</evidence>
<comment type="caution">
    <text evidence="2">The sequence shown here is derived from an EMBL/GenBank/DDBJ whole genome shotgun (WGS) entry which is preliminary data.</text>
</comment>
<dbReference type="InterPro" id="IPR021762">
    <property type="entry name" value="DUF3325"/>
</dbReference>
<evidence type="ECO:0000313" key="3">
    <source>
        <dbReference type="Proteomes" id="UP000288983"/>
    </source>
</evidence>
<keyword evidence="1" id="KW-1133">Transmembrane helix</keyword>
<dbReference type="OrthoDB" id="6026926at2"/>
<keyword evidence="1" id="KW-0472">Membrane</keyword>
<dbReference type="AlphaFoldDB" id="A0A443ZRJ0"/>
<protein>
    <submittedName>
        <fullName evidence="2">DUF3325 domain-containing protein</fullName>
    </submittedName>
</protein>
<gene>
    <name evidence="2" type="ORF">DM813_20180</name>
</gene>
<sequence>MIIGAVLFAYGGMLGLCLGLERHYKQVWGRPGPLWLLRVLRCSGWTALAASLLSCVAAWGWAMGPVGWFGALSLAAVVLVMGLPYAPRSAVLVVAALPCWGLWGWLGL</sequence>
<proteinExistence type="predicted"/>
<keyword evidence="1" id="KW-0812">Transmembrane</keyword>